<evidence type="ECO:0000313" key="3">
    <source>
        <dbReference type="EMBL" id="RDY27395.1"/>
    </source>
</evidence>
<dbReference type="EMBL" id="NOJY02000013">
    <property type="protein sequence ID" value="RDY27395.1"/>
    <property type="molecule type" value="Genomic_DNA"/>
</dbReference>
<gene>
    <name evidence="3" type="ORF">CHL78_009260</name>
</gene>
<keyword evidence="4" id="KW-1185">Reference proteome</keyword>
<evidence type="ECO:0000313" key="4">
    <source>
        <dbReference type="Proteomes" id="UP000215694"/>
    </source>
</evidence>
<comment type="caution">
    <text evidence="3">The sequence shown here is derived from an EMBL/GenBank/DDBJ whole genome shotgun (WGS) entry which is preliminary data.</text>
</comment>
<dbReference type="PANTHER" id="PTHR33392">
    <property type="entry name" value="POLYISOPRENYL-TEICHOIC ACID--PEPTIDOGLYCAN TEICHOIC ACID TRANSFERASE TAGU"/>
    <property type="match status" value="1"/>
</dbReference>
<dbReference type="RefSeq" id="WP_094366150.1">
    <property type="nucleotide sequence ID" value="NZ_NOJY02000013.1"/>
</dbReference>
<protein>
    <submittedName>
        <fullName evidence="3">LytR family transcriptional regulator</fullName>
    </submittedName>
</protein>
<dbReference type="OrthoDB" id="9782542at2"/>
<dbReference type="Pfam" id="PF03816">
    <property type="entry name" value="LytR_cpsA_psr"/>
    <property type="match status" value="1"/>
</dbReference>
<dbReference type="Proteomes" id="UP000215694">
    <property type="component" value="Unassembled WGS sequence"/>
</dbReference>
<evidence type="ECO:0000259" key="2">
    <source>
        <dbReference type="Pfam" id="PF03816"/>
    </source>
</evidence>
<organism evidence="3 4">
    <name type="scientific">Romboutsia weinsteinii</name>
    <dbReference type="NCBI Taxonomy" id="2020949"/>
    <lineage>
        <taxon>Bacteria</taxon>
        <taxon>Bacillati</taxon>
        <taxon>Bacillota</taxon>
        <taxon>Clostridia</taxon>
        <taxon>Peptostreptococcales</taxon>
        <taxon>Peptostreptococcaceae</taxon>
        <taxon>Romboutsia</taxon>
    </lineage>
</organism>
<feature type="domain" description="Cell envelope-related transcriptional attenuator" evidence="2">
    <location>
        <begin position="73"/>
        <end position="233"/>
    </location>
</feature>
<sequence length="321" mass="36264">MSNLKKLVVFLLALVIIIPATAFGYMYYKLSTIHEGDSDSEKIVSSSDYKSEKGIHNILLVGVDTTDKEQVSRSDAMMILTIDSNSKSLKLTSLARDTYVNIKGRGKEKLTHAYAYGGISLLLQTVEENFELDIQDYVVVNFNSFMSVLDVIGGIEVDVSASELEELRYFTIETYYLGKYDKKGPIDYVESPGTQTLNAYQALAYARIRKNDTAFDRDERQRKILQATLNKLTSLPFTKYNSLIDGVLPHIKTNMKPGAILKTGSTVLGIGDFDIKQLEFPILEYSEQGIYEDAGWVVRFDEDKCIPILHDFIFKNKMYTP</sequence>
<name>A0A371J3T3_9FIRM</name>
<dbReference type="InterPro" id="IPR004474">
    <property type="entry name" value="LytR_CpsA_psr"/>
</dbReference>
<accession>A0A371J3T3</accession>
<dbReference type="NCBIfam" id="TIGR00350">
    <property type="entry name" value="lytR_cpsA_psr"/>
    <property type="match status" value="1"/>
</dbReference>
<comment type="similarity">
    <text evidence="1">Belongs to the LytR/CpsA/Psr (LCP) family.</text>
</comment>
<dbReference type="InterPro" id="IPR050922">
    <property type="entry name" value="LytR/CpsA/Psr_CW_biosynth"/>
</dbReference>
<dbReference type="PANTHER" id="PTHR33392:SF6">
    <property type="entry name" value="POLYISOPRENYL-TEICHOIC ACID--PEPTIDOGLYCAN TEICHOIC ACID TRANSFERASE TAGU"/>
    <property type="match status" value="1"/>
</dbReference>
<dbReference type="Gene3D" id="3.40.630.190">
    <property type="entry name" value="LCP protein"/>
    <property type="match status" value="1"/>
</dbReference>
<dbReference type="AlphaFoldDB" id="A0A371J3T3"/>
<reference evidence="3 4" key="1">
    <citation type="journal article" date="2017" name="Genome Announc.">
        <title>Draft Genome Sequence of Romboutsia weinsteinii sp. nov. Strain CCRI-19649(T) Isolated from Surface Water.</title>
        <authorList>
            <person name="Maheux A.F."/>
            <person name="Boudreau D.K."/>
            <person name="Berube E."/>
            <person name="Boissinot M."/>
            <person name="Cantin P."/>
            <person name="Raymond F."/>
            <person name="Corbeil J."/>
            <person name="Omar R.F."/>
            <person name="Bergeron M.G."/>
        </authorList>
    </citation>
    <scope>NUCLEOTIDE SEQUENCE [LARGE SCALE GENOMIC DNA]</scope>
    <source>
        <strain evidence="3 4">CCRI-19649</strain>
    </source>
</reference>
<proteinExistence type="inferred from homology"/>
<evidence type="ECO:0000256" key="1">
    <source>
        <dbReference type="ARBA" id="ARBA00006068"/>
    </source>
</evidence>